<reference evidence="5" key="1">
    <citation type="submission" date="2019-02" db="EMBL/GenBank/DDBJ databases">
        <authorList>
            <person name="Li S.-H."/>
        </authorList>
    </citation>
    <scope>NUCLEOTIDE SEQUENCE</scope>
    <source>
        <strain evidence="5">IMCC14734</strain>
    </source>
</reference>
<dbReference type="NCBIfam" id="TIGR03725">
    <property type="entry name" value="T6A_YeaZ"/>
    <property type="match status" value="1"/>
</dbReference>
<organism evidence="5 6">
    <name type="scientific">Candidatus Litorirhabdus singularis</name>
    <dbReference type="NCBI Taxonomy" id="2518993"/>
    <lineage>
        <taxon>Bacteria</taxon>
        <taxon>Pseudomonadati</taxon>
        <taxon>Pseudomonadota</taxon>
        <taxon>Gammaproteobacteria</taxon>
        <taxon>Cellvibrionales</taxon>
        <taxon>Halieaceae</taxon>
        <taxon>Candidatus Litorirhabdus</taxon>
    </lineage>
</organism>
<evidence type="ECO:0000313" key="6">
    <source>
        <dbReference type="Proteomes" id="UP001143362"/>
    </source>
</evidence>
<dbReference type="Proteomes" id="UP001143362">
    <property type="component" value="Unassembled WGS sequence"/>
</dbReference>
<name>A0ABT3THP0_9GAMM</name>
<evidence type="ECO:0000256" key="2">
    <source>
        <dbReference type="ARBA" id="ARBA00019012"/>
    </source>
</evidence>
<evidence type="ECO:0000313" key="5">
    <source>
        <dbReference type="EMBL" id="MCX2981832.1"/>
    </source>
</evidence>
<dbReference type="InterPro" id="IPR043129">
    <property type="entry name" value="ATPase_NBD"/>
</dbReference>
<dbReference type="InterPro" id="IPR000905">
    <property type="entry name" value="Gcp-like_dom"/>
</dbReference>
<keyword evidence="6" id="KW-1185">Reference proteome</keyword>
<dbReference type="Gene3D" id="3.30.420.40">
    <property type="match status" value="2"/>
</dbReference>
<proteinExistence type="inferred from homology"/>
<comment type="caution">
    <text evidence="5">The sequence shown here is derived from an EMBL/GenBank/DDBJ whole genome shotgun (WGS) entry which is preliminary data.</text>
</comment>
<dbReference type="RefSeq" id="WP_279245826.1">
    <property type="nucleotide sequence ID" value="NZ_SHNN01000002.1"/>
</dbReference>
<comment type="similarity">
    <text evidence="1">Belongs to the KAE1 / TsaD family. TsaB subfamily.</text>
</comment>
<protein>
    <recommendedName>
        <fullName evidence="2">tRNA threonylcarbamoyladenosine biosynthesis protein TsaB</fullName>
    </recommendedName>
    <alternativeName>
        <fullName evidence="3">t(6)A37 threonylcarbamoyladenosine biosynthesis protein TsaB</fullName>
    </alternativeName>
</protein>
<sequence>MPNILALDASTDVCSVAMQCNGALSEHFEHLPRQHNQRLFPMLQQLLQGGDLVAQGIEVLAYNHGPGSFTGLRIAASAVQGLAYSQGLPVVGVSTLACMAQGAFSLQQANEGDVLLVLLDARINEVYYGYYQICNGLATALLEDGVAGPGQVPLPPLPAGKRMLALGNGLAYKDLLPPAVRECFTLTVADIWPRSSDIIRLAVPLYLADKTLRPEQVIPVYLRDDIGWKKLSEQGKAV</sequence>
<accession>A0ABT3THP0</accession>
<dbReference type="EMBL" id="SHNN01000002">
    <property type="protein sequence ID" value="MCX2981832.1"/>
    <property type="molecule type" value="Genomic_DNA"/>
</dbReference>
<feature type="domain" description="Gcp-like" evidence="4">
    <location>
        <begin position="32"/>
        <end position="153"/>
    </location>
</feature>
<gene>
    <name evidence="5" type="primary">tsaB</name>
    <name evidence="5" type="ORF">EYC98_13295</name>
</gene>
<dbReference type="Pfam" id="PF00814">
    <property type="entry name" value="TsaD"/>
    <property type="match status" value="1"/>
</dbReference>
<evidence type="ECO:0000256" key="1">
    <source>
        <dbReference type="ARBA" id="ARBA00010493"/>
    </source>
</evidence>
<dbReference type="CDD" id="cd24032">
    <property type="entry name" value="ASKHA_NBD_TsaB"/>
    <property type="match status" value="1"/>
</dbReference>
<evidence type="ECO:0000259" key="4">
    <source>
        <dbReference type="Pfam" id="PF00814"/>
    </source>
</evidence>
<dbReference type="SUPFAM" id="SSF53067">
    <property type="entry name" value="Actin-like ATPase domain"/>
    <property type="match status" value="2"/>
</dbReference>
<dbReference type="InterPro" id="IPR022496">
    <property type="entry name" value="T6A_TsaB"/>
</dbReference>
<evidence type="ECO:0000256" key="3">
    <source>
        <dbReference type="ARBA" id="ARBA00032446"/>
    </source>
</evidence>